<keyword evidence="7" id="KW-0645">Protease</keyword>
<dbReference type="PROSITE" id="PS01270">
    <property type="entry name" value="BAND_7"/>
    <property type="match status" value="1"/>
</dbReference>
<protein>
    <submittedName>
        <fullName evidence="7">Regulator of protease activity HflC (Stomatin/prohibitin superfamily)</fullName>
    </submittedName>
</protein>
<keyword evidence="5" id="KW-0472">Membrane</keyword>
<feature type="domain" description="Band 7" evidence="6">
    <location>
        <begin position="17"/>
        <end position="175"/>
    </location>
</feature>
<proteinExistence type="inferred from homology"/>
<evidence type="ECO:0000256" key="1">
    <source>
        <dbReference type="ARBA" id="ARBA00004167"/>
    </source>
</evidence>
<dbReference type="InterPro" id="IPR001972">
    <property type="entry name" value="Stomatin_HflK_fam"/>
</dbReference>
<gene>
    <name evidence="7" type="ORF">J2Z43_002234</name>
</gene>
<evidence type="ECO:0000256" key="5">
    <source>
        <dbReference type="ARBA" id="ARBA00023136"/>
    </source>
</evidence>
<keyword evidence="3" id="KW-0812">Transmembrane</keyword>
<evidence type="ECO:0000313" key="7">
    <source>
        <dbReference type="EMBL" id="MBP1855833.1"/>
    </source>
</evidence>
<evidence type="ECO:0000256" key="3">
    <source>
        <dbReference type="ARBA" id="ARBA00022692"/>
    </source>
</evidence>
<accession>A0ABS4ED21</accession>
<dbReference type="Gene3D" id="3.30.479.30">
    <property type="entry name" value="Band 7 domain"/>
    <property type="match status" value="1"/>
</dbReference>
<reference evidence="7 8" key="1">
    <citation type="submission" date="2021-03" db="EMBL/GenBank/DDBJ databases">
        <title>Genomic Encyclopedia of Type Strains, Phase IV (KMG-IV): sequencing the most valuable type-strain genomes for metagenomic binning, comparative biology and taxonomic classification.</title>
        <authorList>
            <person name="Goeker M."/>
        </authorList>
    </citation>
    <scope>NUCLEOTIDE SEQUENCE [LARGE SCALE GENOMIC DNA]</scope>
    <source>
        <strain evidence="7 8">DSM 1289</strain>
    </source>
</reference>
<comment type="caution">
    <text evidence="7">The sequence shown here is derived from an EMBL/GenBank/DDBJ whole genome shotgun (WGS) entry which is preliminary data.</text>
</comment>
<keyword evidence="4" id="KW-1133">Transmembrane helix</keyword>
<dbReference type="Proteomes" id="UP000767291">
    <property type="component" value="Unassembled WGS sequence"/>
</dbReference>
<sequence length="346" mass="38345">MILMVIVIVIVALASIACIKVIQQSKMGIIMRLGKFHKAADTGVHFLIPFLDRMAYVIDLREIVMDFPPQPVITKDNVTMQIDTVVYYKVTDPVGYVFEIANPISAIENLSATTLRNIIGELDLDETLTSRDIINAKMRAILDEATDKWGIKVNRVELKNIMPPNDIQVAMEKQMRAERERRESILQAEGNKASSILQAEGDKQSAILRAEAKKEAMVREAEGERESAVLIAQGEAEAIRQMAIAKAQGEAEMIGRTQKATAEGLRLVFSAMKESNIDDNMLALKSMEALAKLAEGESTKLVLPSDTVNLLGTFKGIKEVMSDDNKVDLKKLSSKLESKIENQIED</sequence>
<organism evidence="7 8">
    <name type="scientific">Metaclostridioides mangenotii</name>
    <dbReference type="NCBI Taxonomy" id="1540"/>
    <lineage>
        <taxon>Bacteria</taxon>
        <taxon>Bacillati</taxon>
        <taxon>Bacillota</taxon>
        <taxon>Clostridia</taxon>
        <taxon>Peptostreptococcales</taxon>
        <taxon>Peptostreptococcaceae</taxon>
        <taxon>Metaclostridioides</taxon>
    </lineage>
</organism>
<dbReference type="EMBL" id="JAGGJX010000005">
    <property type="protein sequence ID" value="MBP1855833.1"/>
    <property type="molecule type" value="Genomic_DNA"/>
</dbReference>
<dbReference type="InterPro" id="IPR018080">
    <property type="entry name" value="Band_7/stomatin-like_CS"/>
</dbReference>
<dbReference type="SMART" id="SM00244">
    <property type="entry name" value="PHB"/>
    <property type="match status" value="1"/>
</dbReference>
<dbReference type="InterPro" id="IPR050710">
    <property type="entry name" value="Band7/mec-2_domain"/>
</dbReference>
<dbReference type="InterPro" id="IPR036013">
    <property type="entry name" value="Band_7/SPFH_dom_sf"/>
</dbReference>
<evidence type="ECO:0000259" key="6">
    <source>
        <dbReference type="SMART" id="SM00244"/>
    </source>
</evidence>
<dbReference type="GO" id="GO:0006508">
    <property type="term" value="P:proteolysis"/>
    <property type="evidence" value="ECO:0007669"/>
    <property type="project" value="UniProtKB-KW"/>
</dbReference>
<evidence type="ECO:0000256" key="4">
    <source>
        <dbReference type="ARBA" id="ARBA00022989"/>
    </source>
</evidence>
<dbReference type="CDD" id="cd08829">
    <property type="entry name" value="SPFH_paraslipin"/>
    <property type="match status" value="1"/>
</dbReference>
<dbReference type="PRINTS" id="PR00721">
    <property type="entry name" value="STOMATIN"/>
</dbReference>
<keyword evidence="8" id="KW-1185">Reference proteome</keyword>
<evidence type="ECO:0000313" key="8">
    <source>
        <dbReference type="Proteomes" id="UP000767291"/>
    </source>
</evidence>
<dbReference type="SUPFAM" id="SSF117892">
    <property type="entry name" value="Band 7/SPFH domain"/>
    <property type="match status" value="1"/>
</dbReference>
<dbReference type="InterPro" id="IPR001107">
    <property type="entry name" value="Band_7"/>
</dbReference>
<dbReference type="Pfam" id="PF01145">
    <property type="entry name" value="Band_7"/>
    <property type="match status" value="1"/>
</dbReference>
<dbReference type="GO" id="GO:0008233">
    <property type="term" value="F:peptidase activity"/>
    <property type="evidence" value="ECO:0007669"/>
    <property type="project" value="UniProtKB-KW"/>
</dbReference>
<keyword evidence="7" id="KW-0378">Hydrolase</keyword>
<evidence type="ECO:0000256" key="2">
    <source>
        <dbReference type="ARBA" id="ARBA00008164"/>
    </source>
</evidence>
<name>A0ABS4ED21_9FIRM</name>
<dbReference type="PANTHER" id="PTHR43327:SF10">
    <property type="entry name" value="STOMATIN-LIKE PROTEIN 2, MITOCHONDRIAL"/>
    <property type="match status" value="1"/>
</dbReference>
<comment type="similarity">
    <text evidence="2">Belongs to the band 7/mec-2 family.</text>
</comment>
<dbReference type="PANTHER" id="PTHR43327">
    <property type="entry name" value="STOMATIN-LIKE PROTEIN 2, MITOCHONDRIAL"/>
    <property type="match status" value="1"/>
</dbReference>
<comment type="subcellular location">
    <subcellularLocation>
        <location evidence="1">Membrane</location>
        <topology evidence="1">Single-pass membrane protein</topology>
    </subcellularLocation>
</comment>